<dbReference type="InterPro" id="IPR036291">
    <property type="entry name" value="NAD(P)-bd_dom_sf"/>
</dbReference>
<organism evidence="2 3">
    <name type="scientific">Mycobacterium kansasii 662</name>
    <dbReference type="NCBI Taxonomy" id="1299326"/>
    <lineage>
        <taxon>Bacteria</taxon>
        <taxon>Bacillati</taxon>
        <taxon>Actinomycetota</taxon>
        <taxon>Actinomycetes</taxon>
        <taxon>Mycobacteriales</taxon>
        <taxon>Mycobacteriaceae</taxon>
        <taxon>Mycobacterium</taxon>
    </lineage>
</organism>
<dbReference type="PATRIC" id="fig|1299326.3.peg.6503"/>
<dbReference type="Proteomes" id="UP000020561">
    <property type="component" value="Unassembled WGS sequence"/>
</dbReference>
<protein>
    <submittedName>
        <fullName evidence="2">3-hydroxyacyl-CoA dehydrogenase, NAD binding domain protein</fullName>
    </submittedName>
</protein>
<evidence type="ECO:0000259" key="1">
    <source>
        <dbReference type="Pfam" id="PF02737"/>
    </source>
</evidence>
<dbReference type="Pfam" id="PF02737">
    <property type="entry name" value="3HCDH_N"/>
    <property type="match status" value="1"/>
</dbReference>
<feature type="domain" description="3-hydroxyacyl-CoA dehydrogenase NAD binding" evidence="1">
    <location>
        <begin position="4"/>
        <end position="47"/>
    </location>
</feature>
<accession>X7XTZ0</accession>
<comment type="caution">
    <text evidence="2">The sequence shown here is derived from an EMBL/GenBank/DDBJ whole genome shotgun (WGS) entry which is preliminary data.</text>
</comment>
<reference evidence="2 3" key="1">
    <citation type="submission" date="2013-12" db="EMBL/GenBank/DDBJ databases">
        <authorList>
            <person name="Brown-Elliot B."/>
            <person name="Wallace R."/>
            <person name="Lenaerts A."/>
            <person name="Ordway D."/>
            <person name="DeGroote M.A."/>
            <person name="Parker T."/>
            <person name="Sizemore C."/>
            <person name="Tallon L.J."/>
            <person name="Sadzewicz L.K."/>
            <person name="Sengamalay N."/>
            <person name="Fraser C.M."/>
            <person name="Hine E."/>
            <person name="Shefchek K.A."/>
            <person name="Das S.P."/>
            <person name="Tettelin H."/>
        </authorList>
    </citation>
    <scope>NUCLEOTIDE SEQUENCE [LARGE SCALE GENOMIC DNA]</scope>
    <source>
        <strain evidence="2 3">662</strain>
    </source>
</reference>
<dbReference type="Gene3D" id="3.40.50.720">
    <property type="entry name" value="NAD(P)-binding Rossmann-like Domain"/>
    <property type="match status" value="1"/>
</dbReference>
<proteinExistence type="predicted"/>
<gene>
    <name evidence="2" type="ORF">I545_6770</name>
</gene>
<dbReference type="GO" id="GO:0006631">
    <property type="term" value="P:fatty acid metabolic process"/>
    <property type="evidence" value="ECO:0007669"/>
    <property type="project" value="InterPro"/>
</dbReference>
<name>X7XTZ0_MYCKA</name>
<dbReference type="AlphaFoldDB" id="X7XTZ0"/>
<dbReference type="GO" id="GO:0070403">
    <property type="term" value="F:NAD+ binding"/>
    <property type="evidence" value="ECO:0007669"/>
    <property type="project" value="InterPro"/>
</dbReference>
<dbReference type="InterPro" id="IPR006176">
    <property type="entry name" value="3-OHacyl-CoA_DH_NAD-bd"/>
</dbReference>
<dbReference type="EMBL" id="JAOA01000029">
    <property type="protein sequence ID" value="ETZ98366.1"/>
    <property type="molecule type" value="Genomic_DNA"/>
</dbReference>
<evidence type="ECO:0000313" key="2">
    <source>
        <dbReference type="EMBL" id="ETZ98366.1"/>
    </source>
</evidence>
<sequence>MSGDRALSNLTFTTDMNDLADRQLVIEAVVEDEAVKAAIFAELDRVVTIPPRCWPPTPPASRS</sequence>
<evidence type="ECO:0000313" key="3">
    <source>
        <dbReference type="Proteomes" id="UP000020561"/>
    </source>
</evidence>
<dbReference type="SUPFAM" id="SSF51735">
    <property type="entry name" value="NAD(P)-binding Rossmann-fold domains"/>
    <property type="match status" value="1"/>
</dbReference>